<dbReference type="AlphaFoldDB" id="A0A2N3HHM3"/>
<dbReference type="Pfam" id="PF00589">
    <property type="entry name" value="Phage_integrase"/>
    <property type="match status" value="1"/>
</dbReference>
<dbReference type="GO" id="GO:0006310">
    <property type="term" value="P:DNA recombination"/>
    <property type="evidence" value="ECO:0007669"/>
    <property type="project" value="UniProtKB-KW"/>
</dbReference>
<dbReference type="InterPro" id="IPR013762">
    <property type="entry name" value="Integrase-like_cat_sf"/>
</dbReference>
<dbReference type="InterPro" id="IPR002104">
    <property type="entry name" value="Integrase_catalytic"/>
</dbReference>
<sequence>MSSSAKIVLRKKPNVIGLYPLAIRITKNRRSTFKNIGHYIDIEDWDGKNLEVKRSHSNAEGLNNLLSSKLSEVRKGLIKLQTEGKDASARQIKAEIYKPTSSLTFFDYADEHLQALEAEEKINRHSADSAWIGFIVKYCKTRQLTFQEIDDRFLRKFKTFLKGPSELSETSAMNVMILIRLLFNRAIKDKAINKELYPFGIGKFKIKFPETEKIGLNQQEIKKLQKIDNLSDIEKHSLNVWLYSFYFAGMRVSDVLFTRWSQIYDGRMHYRMGKNSKLLSLKIPDKVAEILAEYVFEKSSDDDFIFPEMRKADLNNAKDIYNKIKTATKKLNDNLKSIMKKAGINKKVTMHIARHTFGNIAGDSIHPLMLQKLYRHSNLKTTINYQGNFIHKEADDALNRVLNF</sequence>
<protein>
    <submittedName>
        <fullName evidence="5">Recombinase</fullName>
    </submittedName>
</protein>
<dbReference type="SUPFAM" id="SSF56349">
    <property type="entry name" value="DNA breaking-rejoining enzymes"/>
    <property type="match status" value="1"/>
</dbReference>
<dbReference type="Proteomes" id="UP000233435">
    <property type="component" value="Unassembled WGS sequence"/>
</dbReference>
<dbReference type="InterPro" id="IPR025269">
    <property type="entry name" value="SAM-like_dom"/>
</dbReference>
<evidence type="ECO:0000256" key="1">
    <source>
        <dbReference type="ARBA" id="ARBA00008857"/>
    </source>
</evidence>
<dbReference type="RefSeq" id="WP_106660443.1">
    <property type="nucleotide sequence ID" value="NZ_PJEO01000050.1"/>
</dbReference>
<comment type="caution">
    <text evidence="5">The sequence shown here is derived from an EMBL/GenBank/DDBJ whole genome shotgun (WGS) entry which is preliminary data.</text>
</comment>
<keyword evidence="6" id="KW-1185">Reference proteome</keyword>
<evidence type="ECO:0000313" key="6">
    <source>
        <dbReference type="Proteomes" id="UP000233435"/>
    </source>
</evidence>
<organism evidence="5 6">
    <name type="scientific">Confluentibacter flavum</name>
    <dbReference type="NCBI Taxonomy" id="1909700"/>
    <lineage>
        <taxon>Bacteria</taxon>
        <taxon>Pseudomonadati</taxon>
        <taxon>Bacteroidota</taxon>
        <taxon>Flavobacteriia</taxon>
        <taxon>Flavobacteriales</taxon>
        <taxon>Flavobacteriaceae</taxon>
        <taxon>Confluentibacter</taxon>
    </lineage>
</organism>
<dbReference type="Pfam" id="PF17293">
    <property type="entry name" value="Arm-DNA-bind_5"/>
    <property type="match status" value="1"/>
</dbReference>
<dbReference type="OrthoDB" id="1068680at2"/>
<evidence type="ECO:0000313" key="5">
    <source>
        <dbReference type="EMBL" id="PKQ44467.1"/>
    </source>
</evidence>
<dbReference type="InterPro" id="IPR035386">
    <property type="entry name" value="Arm-DNA-bind_5"/>
</dbReference>
<feature type="domain" description="Tyr recombinase" evidence="4">
    <location>
        <begin position="211"/>
        <end position="403"/>
    </location>
</feature>
<gene>
    <name evidence="5" type="ORF">CSW08_13750</name>
</gene>
<name>A0A2N3HHM3_9FLAO</name>
<dbReference type="GO" id="GO:0003677">
    <property type="term" value="F:DNA binding"/>
    <property type="evidence" value="ECO:0007669"/>
    <property type="project" value="UniProtKB-KW"/>
</dbReference>
<keyword evidence="3" id="KW-0233">DNA recombination</keyword>
<accession>A0A2N3HHM3</accession>
<evidence type="ECO:0000256" key="3">
    <source>
        <dbReference type="ARBA" id="ARBA00023172"/>
    </source>
</evidence>
<dbReference type="PANTHER" id="PTHR30349">
    <property type="entry name" value="PHAGE INTEGRASE-RELATED"/>
    <property type="match status" value="1"/>
</dbReference>
<dbReference type="PANTHER" id="PTHR30349:SF64">
    <property type="entry name" value="PROPHAGE INTEGRASE INTD-RELATED"/>
    <property type="match status" value="1"/>
</dbReference>
<dbReference type="InterPro" id="IPR050090">
    <property type="entry name" value="Tyrosine_recombinase_XerCD"/>
</dbReference>
<dbReference type="InterPro" id="IPR010998">
    <property type="entry name" value="Integrase_recombinase_N"/>
</dbReference>
<dbReference type="PROSITE" id="PS51898">
    <property type="entry name" value="TYR_RECOMBINASE"/>
    <property type="match status" value="1"/>
</dbReference>
<comment type="similarity">
    <text evidence="1">Belongs to the 'phage' integrase family.</text>
</comment>
<reference evidence="5 6" key="1">
    <citation type="submission" date="2017-12" db="EMBL/GenBank/DDBJ databases">
        <title>Confluentibacter flavum sp. nov., isolated from the saline lake.</title>
        <authorList>
            <person name="Yu L."/>
        </authorList>
    </citation>
    <scope>NUCLEOTIDE SEQUENCE [LARGE SCALE GENOMIC DNA]</scope>
    <source>
        <strain evidence="5 6">3B</strain>
    </source>
</reference>
<dbReference type="InterPro" id="IPR011010">
    <property type="entry name" value="DNA_brk_join_enz"/>
</dbReference>
<dbReference type="Gene3D" id="1.10.443.10">
    <property type="entry name" value="Intergrase catalytic core"/>
    <property type="match status" value="1"/>
</dbReference>
<dbReference type="EMBL" id="PJEO01000050">
    <property type="protein sequence ID" value="PKQ44467.1"/>
    <property type="molecule type" value="Genomic_DNA"/>
</dbReference>
<dbReference type="Pfam" id="PF13102">
    <property type="entry name" value="Phage_int_SAM_5"/>
    <property type="match status" value="1"/>
</dbReference>
<dbReference type="Gene3D" id="1.10.150.130">
    <property type="match status" value="1"/>
</dbReference>
<dbReference type="GO" id="GO:0015074">
    <property type="term" value="P:DNA integration"/>
    <property type="evidence" value="ECO:0007669"/>
    <property type="project" value="InterPro"/>
</dbReference>
<evidence type="ECO:0000256" key="2">
    <source>
        <dbReference type="ARBA" id="ARBA00023125"/>
    </source>
</evidence>
<proteinExistence type="inferred from homology"/>
<keyword evidence="2" id="KW-0238">DNA-binding</keyword>
<evidence type="ECO:0000259" key="4">
    <source>
        <dbReference type="PROSITE" id="PS51898"/>
    </source>
</evidence>